<dbReference type="GO" id="GO:0003755">
    <property type="term" value="F:peptidyl-prolyl cis-trans isomerase activity"/>
    <property type="evidence" value="ECO:0007669"/>
    <property type="project" value="InterPro"/>
</dbReference>
<reference evidence="3" key="1">
    <citation type="submission" date="2021-02" db="EMBL/GenBank/DDBJ databases">
        <authorList>
            <person name="Nowell W R."/>
        </authorList>
    </citation>
    <scope>NUCLEOTIDE SEQUENCE</scope>
</reference>
<evidence type="ECO:0000259" key="2">
    <source>
        <dbReference type="PROSITE" id="PS50072"/>
    </source>
</evidence>
<dbReference type="AlphaFoldDB" id="A0A820CJD1"/>
<protein>
    <recommendedName>
        <fullName evidence="2">PPIase cyclophilin-type domain-containing protein</fullName>
    </recommendedName>
</protein>
<evidence type="ECO:0000313" key="3">
    <source>
        <dbReference type="EMBL" id="CAF4222127.1"/>
    </source>
</evidence>
<dbReference type="SUPFAM" id="SSF50891">
    <property type="entry name" value="Cyclophilin-like"/>
    <property type="match status" value="1"/>
</dbReference>
<dbReference type="InterPro" id="IPR029000">
    <property type="entry name" value="Cyclophilin-like_dom_sf"/>
</dbReference>
<feature type="region of interest" description="Disordered" evidence="1">
    <location>
        <begin position="48"/>
        <end position="168"/>
    </location>
</feature>
<proteinExistence type="predicted"/>
<dbReference type="InterPro" id="IPR002130">
    <property type="entry name" value="Cyclophilin-type_PPIase_dom"/>
</dbReference>
<dbReference type="EMBL" id="CAJOAX010025322">
    <property type="protein sequence ID" value="CAF4222127.1"/>
    <property type="molecule type" value="Genomic_DNA"/>
</dbReference>
<dbReference type="Gene3D" id="2.40.100.10">
    <property type="entry name" value="Cyclophilin-like"/>
    <property type="match status" value="1"/>
</dbReference>
<feature type="non-terminal residue" evidence="3">
    <location>
        <position position="1"/>
    </location>
</feature>
<feature type="domain" description="PPIase cyclophilin-type" evidence="2">
    <location>
        <begin position="1"/>
        <end position="41"/>
    </location>
</feature>
<sequence length="168" mass="18865">KHVIFGHVVSGQAVVDTIESLPVDPNTNRPLKDALISHCGQLEIVTKSNKSKKRKISTGDGSENENVEENNNNNDDDESSSTSGNDEKKKKSKHNKKKKHRRKKETKRLATKIGENKNDIDNNINEISKRSNIDSGDISEQKLSTRSSLNDKEKSNNDETINNERTSR</sequence>
<organism evidence="3 4">
    <name type="scientific">Rotaria sordida</name>
    <dbReference type="NCBI Taxonomy" id="392033"/>
    <lineage>
        <taxon>Eukaryota</taxon>
        <taxon>Metazoa</taxon>
        <taxon>Spiralia</taxon>
        <taxon>Gnathifera</taxon>
        <taxon>Rotifera</taxon>
        <taxon>Eurotatoria</taxon>
        <taxon>Bdelloidea</taxon>
        <taxon>Philodinida</taxon>
        <taxon>Philodinidae</taxon>
        <taxon>Rotaria</taxon>
    </lineage>
</organism>
<evidence type="ECO:0000256" key="1">
    <source>
        <dbReference type="SAM" id="MobiDB-lite"/>
    </source>
</evidence>
<dbReference type="PROSITE" id="PS50072">
    <property type="entry name" value="CSA_PPIASE_2"/>
    <property type="match status" value="1"/>
</dbReference>
<dbReference type="Proteomes" id="UP000663823">
    <property type="component" value="Unassembled WGS sequence"/>
</dbReference>
<feature type="compositionally biased region" description="Polar residues" evidence="1">
    <location>
        <begin position="158"/>
        <end position="168"/>
    </location>
</feature>
<feature type="compositionally biased region" description="Basic residues" evidence="1">
    <location>
        <begin position="90"/>
        <end position="110"/>
    </location>
</feature>
<accession>A0A820CJD1</accession>
<name>A0A820CJD1_9BILA</name>
<evidence type="ECO:0000313" key="4">
    <source>
        <dbReference type="Proteomes" id="UP000663823"/>
    </source>
</evidence>
<feature type="compositionally biased region" description="Acidic residues" evidence="1">
    <location>
        <begin position="62"/>
        <end position="79"/>
    </location>
</feature>
<dbReference type="Pfam" id="PF00160">
    <property type="entry name" value="Pro_isomerase"/>
    <property type="match status" value="1"/>
</dbReference>
<comment type="caution">
    <text evidence="3">The sequence shown here is derived from an EMBL/GenBank/DDBJ whole genome shotgun (WGS) entry which is preliminary data.</text>
</comment>
<gene>
    <name evidence="3" type="ORF">OTI717_LOCUS39418</name>
</gene>
<feature type="non-terminal residue" evidence="3">
    <location>
        <position position="168"/>
    </location>
</feature>